<dbReference type="SUPFAM" id="SSF53300">
    <property type="entry name" value="vWA-like"/>
    <property type="match status" value="2"/>
</dbReference>
<accession>A0A3D1JEJ6</accession>
<evidence type="ECO:0000313" key="3">
    <source>
        <dbReference type="Proteomes" id="UP000264141"/>
    </source>
</evidence>
<comment type="caution">
    <text evidence="2">The sequence shown here is derived from an EMBL/GenBank/DDBJ whole genome shotgun (WGS) entry which is preliminary data.</text>
</comment>
<gene>
    <name evidence="2" type="ORF">DEQ80_02290</name>
</gene>
<evidence type="ECO:0000313" key="2">
    <source>
        <dbReference type="EMBL" id="HCE16667.1"/>
    </source>
</evidence>
<dbReference type="EMBL" id="DPBP01000009">
    <property type="protein sequence ID" value="HCE16667.1"/>
    <property type="molecule type" value="Genomic_DNA"/>
</dbReference>
<sequence length="619" mass="68006">MTPKPLPPSPSKRSRGQVLVIFAVSLLALLFFVGLAVDAGVAYVSYGQLKRAVDAAAVAAANNFKRGAKYEEMVAASLEVLKAHNIDTSPSVLDLNVLICDRDGDNTTDASLETEHPQFFALCPDSKNGEAQRKLVWVEARQRTPFYFLSLLGFNNISLSTNSTAEAAAVELVLVIDTSESMASECADPKGADYFNCNVFKTTGYGKSTSSDYDPSLCNPVTDASGNVIQKSTCYPLRDALDAAEKLVDTLYEGYDRISLVTFDTEAHKVFDLMPLVGGNRATVINKIQSIKLHDDAPYARMWPEWRNHLNLVNTANPEDRDGDGADADPLLPCTLDDDRWDEAKGIPCDDDTMLDAFDWDKDGKFTPNDDTVARQWLTDTGYGSYLNPFSLVSTCTGCGMRQASEILKEQGRPGAVWVIVFLSDGAVNMSDTYRTFSDPDRIPASFPYGFCTKKYWSVFCTDKDFSPRYCIDYNKTTPSDSSKTCPPGSTWELRNPLTSNYSPYDYALDMTDEAALTVVRNAANLTDPRYNPNEPLGNDIAIYTIGLGPAISYGEDLLRYMAAVGDDGDRVTDQCKNSLGVPAPKKTSCGQYYYAAVGDDLLPIFDNIASRIYTKITH</sequence>
<evidence type="ECO:0000259" key="1">
    <source>
        <dbReference type="Pfam" id="PF13400"/>
    </source>
</evidence>
<name>A0A3D1JEJ6_9CHLR</name>
<dbReference type="Pfam" id="PF13400">
    <property type="entry name" value="Tad"/>
    <property type="match status" value="1"/>
</dbReference>
<dbReference type="InterPro" id="IPR036465">
    <property type="entry name" value="vWFA_dom_sf"/>
</dbReference>
<reference evidence="2 3" key="1">
    <citation type="journal article" date="2018" name="Nat. Biotechnol.">
        <title>A standardized bacterial taxonomy based on genome phylogeny substantially revises the tree of life.</title>
        <authorList>
            <person name="Parks D.H."/>
            <person name="Chuvochina M."/>
            <person name="Waite D.W."/>
            <person name="Rinke C."/>
            <person name="Skarshewski A."/>
            <person name="Chaumeil P.A."/>
            <person name="Hugenholtz P."/>
        </authorList>
    </citation>
    <scope>NUCLEOTIDE SEQUENCE [LARGE SCALE GENOMIC DNA]</scope>
    <source>
        <strain evidence="2">UBA8781</strain>
    </source>
</reference>
<dbReference type="Proteomes" id="UP000264141">
    <property type="component" value="Unassembled WGS sequence"/>
</dbReference>
<proteinExistence type="predicted"/>
<feature type="domain" description="Putative Flp pilus-assembly TadG-like N-terminal" evidence="1">
    <location>
        <begin position="16"/>
        <end position="62"/>
    </location>
</feature>
<dbReference type="STRING" id="229919.GCA_001050195_02445"/>
<organism evidence="2 3">
    <name type="scientific">Anaerolinea thermolimosa</name>
    <dbReference type="NCBI Taxonomy" id="229919"/>
    <lineage>
        <taxon>Bacteria</taxon>
        <taxon>Bacillati</taxon>
        <taxon>Chloroflexota</taxon>
        <taxon>Anaerolineae</taxon>
        <taxon>Anaerolineales</taxon>
        <taxon>Anaerolineaceae</taxon>
        <taxon>Anaerolinea</taxon>
    </lineage>
</organism>
<dbReference type="InterPro" id="IPR028087">
    <property type="entry name" value="Tad_N"/>
</dbReference>
<dbReference type="Gene3D" id="3.40.50.410">
    <property type="entry name" value="von Willebrand factor, type A domain"/>
    <property type="match status" value="2"/>
</dbReference>
<dbReference type="AlphaFoldDB" id="A0A3D1JEJ6"/>
<protein>
    <recommendedName>
        <fullName evidence="1">Putative Flp pilus-assembly TadG-like N-terminal domain-containing protein</fullName>
    </recommendedName>
</protein>